<dbReference type="SUPFAM" id="SSF52058">
    <property type="entry name" value="L domain-like"/>
    <property type="match status" value="1"/>
</dbReference>
<protein>
    <submittedName>
        <fullName evidence="12">Testis specific leucine rich repeat protein</fullName>
    </submittedName>
</protein>
<evidence type="ECO:0000256" key="6">
    <source>
        <dbReference type="ARBA" id="ARBA00023054"/>
    </source>
</evidence>
<evidence type="ECO:0000256" key="1">
    <source>
        <dbReference type="ARBA" id="ARBA00004138"/>
    </source>
</evidence>
<gene>
    <name evidence="12" type="ORF">Ctob_012732</name>
</gene>
<keyword evidence="8" id="KW-0966">Cell projection</keyword>
<accession>A0A0M0LP86</accession>
<dbReference type="SMART" id="SM00365">
    <property type="entry name" value="LRR_SD22"/>
    <property type="match status" value="3"/>
</dbReference>
<keyword evidence="4" id="KW-0433">Leucine-rich repeat</keyword>
<proteinExistence type="inferred from homology"/>
<dbReference type="SMART" id="SM00446">
    <property type="entry name" value="LRRcap"/>
    <property type="match status" value="1"/>
</dbReference>
<evidence type="ECO:0000256" key="2">
    <source>
        <dbReference type="ARBA" id="ARBA00004496"/>
    </source>
</evidence>
<feature type="compositionally biased region" description="Acidic residues" evidence="10">
    <location>
        <begin position="458"/>
        <end position="469"/>
    </location>
</feature>
<dbReference type="Proteomes" id="UP000037460">
    <property type="component" value="Unassembled WGS sequence"/>
</dbReference>
<comment type="subcellular location">
    <subcellularLocation>
        <location evidence="1">Cell projection</location>
        <location evidence="1">Cilium</location>
    </subcellularLocation>
    <subcellularLocation>
        <location evidence="2">Cytoplasm</location>
    </subcellularLocation>
</comment>
<dbReference type="PROSITE" id="PS51450">
    <property type="entry name" value="LRR"/>
    <property type="match status" value="2"/>
</dbReference>
<evidence type="ECO:0000256" key="9">
    <source>
        <dbReference type="ARBA" id="ARBA00049982"/>
    </source>
</evidence>
<dbReference type="PANTHER" id="PTHR18849">
    <property type="entry name" value="LEUCINE RICH REPEAT PROTEIN"/>
    <property type="match status" value="1"/>
</dbReference>
<keyword evidence="3" id="KW-0963">Cytoplasm</keyword>
<evidence type="ECO:0000256" key="7">
    <source>
        <dbReference type="ARBA" id="ARBA00023069"/>
    </source>
</evidence>
<dbReference type="InterPro" id="IPR056496">
    <property type="entry name" value="CS_DNAAF11_C"/>
</dbReference>
<reference evidence="13" key="1">
    <citation type="journal article" date="2015" name="PLoS Genet.">
        <title>Genome Sequence and Transcriptome Analyses of Chrysochromulina tobin: Metabolic Tools for Enhanced Algal Fitness in the Prominent Order Prymnesiales (Haptophyceae).</title>
        <authorList>
            <person name="Hovde B.T."/>
            <person name="Deodato C.R."/>
            <person name="Hunsperger H.M."/>
            <person name="Ryken S.A."/>
            <person name="Yost W."/>
            <person name="Jha R.K."/>
            <person name="Patterson J."/>
            <person name="Monnat R.J. Jr."/>
            <person name="Barlow S.B."/>
            <person name="Starkenburg S.R."/>
            <person name="Cattolico R.A."/>
        </authorList>
    </citation>
    <scope>NUCLEOTIDE SEQUENCE</scope>
    <source>
        <strain evidence="13">CCMP291</strain>
    </source>
</reference>
<dbReference type="Gene3D" id="3.80.10.10">
    <property type="entry name" value="Ribonuclease Inhibitor"/>
    <property type="match status" value="1"/>
</dbReference>
<dbReference type="InterPro" id="IPR001611">
    <property type="entry name" value="Leu-rich_rpt"/>
</dbReference>
<dbReference type="AlphaFoldDB" id="A0A0M0LP86"/>
<sequence>MPSLNKDGVEDGVDDFVQGRRSGVRLTEELVRRKAEHNDGMLSTLEEIALHQLDIEKIETLNNCRCLKIIYLQSNLISKIEGLYKLKHLDYLNLALNNIERIEGLERCEGLYKLDLTCNFIDLDELHSVASLKENLGLRDLYLTGNPCMSHWESGYRDYVIATLPQIEKLDGTEVTRTERIKAMQRLPELERELKLLAPIAAERKAEQRARQRERARQIASGELVVDNQTVDEWCPEVRIRDARELRKIEEDKNAYRRKAQRECYLFPDQPARERRFFKEDGTPNQMNTAKWPFSIEEDGQAVYVDVALPKFMDSAMVDVDVQPTYVRVTTARAKDEGAEKKKNVLQLLLPSEVLADASIAKRSSTTGHLLLTCPKMCPVVVSKAPIEKKKKEREALKAAQMPTPMLQPPPAEPAEPGANLKPLSSGDSIRSIVAKPGEKPKPKAGAKADMVEQLGPDYDDEDDVPPLL</sequence>
<dbReference type="InterPro" id="IPR003603">
    <property type="entry name" value="U2A'_phosphoprotein32A_C"/>
</dbReference>
<evidence type="ECO:0000256" key="3">
    <source>
        <dbReference type="ARBA" id="ARBA00022490"/>
    </source>
</evidence>
<dbReference type="OrthoDB" id="10250990at2759"/>
<name>A0A0M0LP86_9EUKA</name>
<dbReference type="Pfam" id="PF23602">
    <property type="entry name" value="CS_DNAAF11_C"/>
    <property type="match status" value="1"/>
</dbReference>
<dbReference type="InterPro" id="IPR032675">
    <property type="entry name" value="LRR_dom_sf"/>
</dbReference>
<evidence type="ECO:0000256" key="5">
    <source>
        <dbReference type="ARBA" id="ARBA00022737"/>
    </source>
</evidence>
<comment type="caution">
    <text evidence="12">The sequence shown here is derived from an EMBL/GenBank/DDBJ whole genome shotgun (WGS) entry which is preliminary data.</text>
</comment>
<feature type="region of interest" description="Disordered" evidence="10">
    <location>
        <begin position="393"/>
        <end position="469"/>
    </location>
</feature>
<dbReference type="GO" id="GO:0005929">
    <property type="term" value="C:cilium"/>
    <property type="evidence" value="ECO:0007669"/>
    <property type="project" value="UniProtKB-SubCell"/>
</dbReference>
<feature type="domain" description="U2A'/phosphoprotein 32 family A C-terminal" evidence="11">
    <location>
        <begin position="153"/>
        <end position="171"/>
    </location>
</feature>
<dbReference type="GO" id="GO:0005737">
    <property type="term" value="C:cytoplasm"/>
    <property type="evidence" value="ECO:0007669"/>
    <property type="project" value="UniProtKB-SubCell"/>
</dbReference>
<keyword evidence="7" id="KW-0969">Cilium</keyword>
<keyword evidence="13" id="KW-1185">Reference proteome</keyword>
<evidence type="ECO:0000313" key="12">
    <source>
        <dbReference type="EMBL" id="KOO52854.1"/>
    </source>
</evidence>
<dbReference type="FunFam" id="3.80.10.10:FF:000052">
    <property type="entry name" value="Leucine rich repeat containing 6"/>
    <property type="match status" value="1"/>
</dbReference>
<keyword evidence="5" id="KW-0677">Repeat</keyword>
<dbReference type="Pfam" id="PF14580">
    <property type="entry name" value="LRR_9"/>
    <property type="match status" value="1"/>
</dbReference>
<evidence type="ECO:0000256" key="4">
    <source>
        <dbReference type="ARBA" id="ARBA00022614"/>
    </source>
</evidence>
<dbReference type="EMBL" id="JWZX01000479">
    <property type="protein sequence ID" value="KOO52854.1"/>
    <property type="molecule type" value="Genomic_DNA"/>
</dbReference>
<evidence type="ECO:0000259" key="11">
    <source>
        <dbReference type="SMART" id="SM00446"/>
    </source>
</evidence>
<evidence type="ECO:0000256" key="8">
    <source>
        <dbReference type="ARBA" id="ARBA00023273"/>
    </source>
</evidence>
<evidence type="ECO:0000313" key="13">
    <source>
        <dbReference type="Proteomes" id="UP000037460"/>
    </source>
</evidence>
<comment type="similarity">
    <text evidence="9">Belongs to the tilB family.</text>
</comment>
<organism evidence="12 13">
    <name type="scientific">Chrysochromulina tobinii</name>
    <dbReference type="NCBI Taxonomy" id="1460289"/>
    <lineage>
        <taxon>Eukaryota</taxon>
        <taxon>Haptista</taxon>
        <taxon>Haptophyta</taxon>
        <taxon>Prymnesiophyceae</taxon>
        <taxon>Prymnesiales</taxon>
        <taxon>Chrysochromulinaceae</taxon>
        <taxon>Chrysochromulina</taxon>
    </lineage>
</organism>
<keyword evidence="6" id="KW-0175">Coiled coil</keyword>
<dbReference type="PANTHER" id="PTHR18849:SF0">
    <property type="entry name" value="CILIA- AND FLAGELLA-ASSOCIATED PROTEIN 410-RELATED"/>
    <property type="match status" value="1"/>
</dbReference>
<evidence type="ECO:0000256" key="10">
    <source>
        <dbReference type="SAM" id="MobiDB-lite"/>
    </source>
</evidence>